<sequence length="524" mass="59000">MSKRSIFLSLFLSFIVVVLIPFSNEVNASNIVNPKQVYSFEQMERDIVRLAETYPEIIEYKVIGESEYGRPIYAVKLGNGLSTSYINASNHAREWISTNLTMNMIDQYAQAYRSNRNIGSYNVKNILDFHSFWFVPMMNPDGVTLQQRGLSAFPSSAHSALITMNNGSLSFQRWKANARGIDLNRQFNANWNNLANDPGRPSWSNHRGSAPHTAKEVKAVLSLTNEIDPEMAVSYHSSGEILFWNFHQSGAQLTRDRQHARAISSMTGYTMMGVPSRTGGGGYTDWFIQEYKRPAFTPELAPYVGNTHVPLSYFDRIWNQNRQVGLYVGLNSHRAFMSRFEARKLPVSLEVNGNNLGQTSGAFSVQGRTLVPVRSIFEELGATLRWDSRARKVYVTKDDISIEIPIHKHEAIVNGQNVSLDAPAMLLDGRTFVPLRFISEAIGANVQWNQQTRHVKITLEEAVQMTEEQVTIDADAEATELDEEGSYSPTSDVDEDTEAPSDDTDDHKEESTLTEETSEEITND</sequence>
<dbReference type="Proteomes" id="UP000001544">
    <property type="component" value="Chromosome"/>
</dbReference>
<evidence type="ECO:0000313" key="11">
    <source>
        <dbReference type="Proteomes" id="UP000001544"/>
    </source>
</evidence>
<feature type="compositionally biased region" description="Acidic residues" evidence="8">
    <location>
        <begin position="492"/>
        <end position="504"/>
    </location>
</feature>
<keyword evidence="11" id="KW-1185">Reference proteome</keyword>
<dbReference type="SUPFAM" id="SSF53187">
    <property type="entry name" value="Zn-dependent exopeptidases"/>
    <property type="match status" value="1"/>
</dbReference>
<dbReference type="eggNOG" id="COG0103">
    <property type="taxonomic scope" value="Bacteria"/>
</dbReference>
<feature type="region of interest" description="Disordered" evidence="8">
    <location>
        <begin position="475"/>
        <end position="524"/>
    </location>
</feature>
<protein>
    <submittedName>
        <fullName evidence="10">Peptidase M14 carboxypeptidase A</fullName>
    </submittedName>
</protein>
<dbReference type="eggNOG" id="COG2866">
    <property type="taxonomic scope" value="Bacteria"/>
</dbReference>
<gene>
    <name evidence="10" type="ordered locus">BpOF4_05905</name>
</gene>
<evidence type="ECO:0000256" key="3">
    <source>
        <dbReference type="ARBA" id="ARBA00022670"/>
    </source>
</evidence>
<evidence type="ECO:0000256" key="6">
    <source>
        <dbReference type="ARBA" id="ARBA00023049"/>
    </source>
</evidence>
<dbReference type="InterPro" id="IPR000834">
    <property type="entry name" value="Peptidase_M14"/>
</dbReference>
<organism evidence="10 11">
    <name type="scientific">Alkalihalophilus pseudofirmus (strain ATCC BAA-2126 / JCM 17055 / OF4)</name>
    <name type="common">Bacillus pseudofirmus</name>
    <dbReference type="NCBI Taxonomy" id="398511"/>
    <lineage>
        <taxon>Bacteria</taxon>
        <taxon>Bacillati</taxon>
        <taxon>Bacillota</taxon>
        <taxon>Bacilli</taxon>
        <taxon>Bacillales</taxon>
        <taxon>Bacillaceae</taxon>
        <taxon>Alkalihalophilus</taxon>
    </lineage>
</organism>
<accession>D3FZK1</accession>
<dbReference type="RefSeq" id="WP_012960516.1">
    <property type="nucleotide sequence ID" value="NC_013791.2"/>
</dbReference>
<evidence type="ECO:0000256" key="7">
    <source>
        <dbReference type="PROSITE-ProRule" id="PRU01379"/>
    </source>
</evidence>
<dbReference type="Pfam" id="PF00246">
    <property type="entry name" value="Peptidase_M14"/>
    <property type="match status" value="1"/>
</dbReference>
<reference evidence="10 11" key="1">
    <citation type="journal article" date="2011" name="Environ. Microbiol.">
        <title>Genome of alkaliphilic Bacillus pseudofirmus OF4 reveals adaptations that support the ability to grow in an external pH range from 7.5 to 11.4.</title>
        <authorList>
            <person name="Janto B."/>
            <person name="Ahmed A."/>
            <person name="Ito M."/>
            <person name="Liu J."/>
            <person name="Hicks D.B."/>
            <person name="Pagni S."/>
            <person name="Fackelmayer O.J."/>
            <person name="Smith T.A."/>
            <person name="Earl J."/>
            <person name="Elbourne L.D."/>
            <person name="Hassan K."/>
            <person name="Paulsen I.T."/>
            <person name="Kolsto A.B."/>
            <person name="Tourasse N.J."/>
            <person name="Ehrlich G.D."/>
            <person name="Boissy R."/>
            <person name="Ivey D.M."/>
            <person name="Li G."/>
            <person name="Xue Y."/>
            <person name="Ma Y."/>
            <person name="Hu F.Z."/>
            <person name="Krulwich T.A."/>
        </authorList>
    </citation>
    <scope>NUCLEOTIDE SEQUENCE [LARGE SCALE GENOMIC DNA]</scope>
    <source>
        <strain evidence="11">ATCC BAA-2126 / JCM 17055 / OF4</strain>
    </source>
</reference>
<dbReference type="STRING" id="398511.BpOF4_05905"/>
<dbReference type="PROSITE" id="PS52035">
    <property type="entry name" value="PEPTIDASE_M14"/>
    <property type="match status" value="1"/>
</dbReference>
<feature type="compositionally biased region" description="Acidic residues" evidence="8">
    <location>
        <begin position="512"/>
        <end position="524"/>
    </location>
</feature>
<keyword evidence="10" id="KW-0121">Carboxypeptidase</keyword>
<keyword evidence="3" id="KW-0645">Protease</keyword>
<dbReference type="AlphaFoldDB" id="D3FZK1"/>
<comment type="cofactor">
    <cofactor evidence="1">
        <name>Zn(2+)</name>
        <dbReference type="ChEBI" id="CHEBI:29105"/>
    </cofactor>
</comment>
<dbReference type="PRINTS" id="PR00765">
    <property type="entry name" value="CRBOXYPTASEA"/>
</dbReference>
<dbReference type="GO" id="GO:0004181">
    <property type="term" value="F:metallocarboxypeptidase activity"/>
    <property type="evidence" value="ECO:0007669"/>
    <property type="project" value="InterPro"/>
</dbReference>
<evidence type="ECO:0000259" key="9">
    <source>
        <dbReference type="PROSITE" id="PS52035"/>
    </source>
</evidence>
<evidence type="ECO:0000256" key="8">
    <source>
        <dbReference type="SAM" id="MobiDB-lite"/>
    </source>
</evidence>
<dbReference type="Pfam" id="PF07833">
    <property type="entry name" value="Cu_amine_oxidN1"/>
    <property type="match status" value="1"/>
</dbReference>
<proteinExistence type="inferred from homology"/>
<feature type="compositionally biased region" description="Acidic residues" evidence="8">
    <location>
        <begin position="475"/>
        <end position="485"/>
    </location>
</feature>
<dbReference type="PANTHER" id="PTHR11705">
    <property type="entry name" value="PROTEASE FAMILY M14 CARBOXYPEPTIDASE A,B"/>
    <property type="match status" value="1"/>
</dbReference>
<dbReference type="GO" id="GO:0008270">
    <property type="term" value="F:zinc ion binding"/>
    <property type="evidence" value="ECO:0007669"/>
    <property type="project" value="InterPro"/>
</dbReference>
<dbReference type="Gene3D" id="3.40.630.10">
    <property type="entry name" value="Zn peptidases"/>
    <property type="match status" value="1"/>
</dbReference>
<dbReference type="EMBL" id="CP001878">
    <property type="protein sequence ID" value="ADC49243.1"/>
    <property type="molecule type" value="Genomic_DNA"/>
</dbReference>
<dbReference type="PANTHER" id="PTHR11705:SF143">
    <property type="entry name" value="SLL0236 PROTEIN"/>
    <property type="match status" value="1"/>
</dbReference>
<evidence type="ECO:0000256" key="5">
    <source>
        <dbReference type="ARBA" id="ARBA00022833"/>
    </source>
</evidence>
<dbReference type="InterPro" id="IPR012854">
    <property type="entry name" value="Cu_amine_oxidase-like_N"/>
</dbReference>
<name>D3FZK1_ALKPO</name>
<evidence type="ECO:0000313" key="10">
    <source>
        <dbReference type="EMBL" id="ADC49243.1"/>
    </source>
</evidence>
<dbReference type="Gene3D" id="3.30.457.10">
    <property type="entry name" value="Copper amine oxidase-like, N-terminal domain"/>
    <property type="match status" value="1"/>
</dbReference>
<dbReference type="HOGENOM" id="CLU_519408_0_0_9"/>
<dbReference type="InterPro" id="IPR036582">
    <property type="entry name" value="Mao_N_sf"/>
</dbReference>
<dbReference type="SMART" id="SM00631">
    <property type="entry name" value="Zn_pept"/>
    <property type="match status" value="1"/>
</dbReference>
<comment type="similarity">
    <text evidence="2 7">Belongs to the peptidase M14 family.</text>
</comment>
<evidence type="ECO:0000256" key="4">
    <source>
        <dbReference type="ARBA" id="ARBA00022801"/>
    </source>
</evidence>
<dbReference type="GO" id="GO:0005615">
    <property type="term" value="C:extracellular space"/>
    <property type="evidence" value="ECO:0007669"/>
    <property type="project" value="TreeGrafter"/>
</dbReference>
<dbReference type="KEGG" id="bpf:BpOF4_05905"/>
<dbReference type="GO" id="GO:0006508">
    <property type="term" value="P:proteolysis"/>
    <property type="evidence" value="ECO:0007669"/>
    <property type="project" value="UniProtKB-KW"/>
</dbReference>
<dbReference type="SUPFAM" id="SSF55383">
    <property type="entry name" value="Copper amine oxidase, domain N"/>
    <property type="match status" value="1"/>
</dbReference>
<evidence type="ECO:0000256" key="1">
    <source>
        <dbReference type="ARBA" id="ARBA00001947"/>
    </source>
</evidence>
<keyword evidence="5" id="KW-0862">Zinc</keyword>
<feature type="active site" description="Proton donor/acceptor" evidence="7">
    <location>
        <position position="299"/>
    </location>
</feature>
<feature type="domain" description="Peptidase M14" evidence="9">
    <location>
        <begin position="36"/>
        <end position="332"/>
    </location>
</feature>
<keyword evidence="4" id="KW-0378">Hydrolase</keyword>
<evidence type="ECO:0000256" key="2">
    <source>
        <dbReference type="ARBA" id="ARBA00005988"/>
    </source>
</evidence>
<keyword evidence="6" id="KW-0482">Metalloprotease</keyword>